<gene>
    <name evidence="1" type="ORF">AKG37_00655</name>
</gene>
<proteinExistence type="predicted"/>
<comment type="caution">
    <text evidence="1">The sequence shown here is derived from an EMBL/GenBank/DDBJ whole genome shotgun (WGS) entry which is preliminary data.</text>
</comment>
<evidence type="ECO:0000313" key="1">
    <source>
        <dbReference type="EMBL" id="KPN15357.1"/>
    </source>
</evidence>
<protein>
    <submittedName>
        <fullName evidence="1">Uncharacterized protein</fullName>
    </submittedName>
</protein>
<name>A0ABR5MX37_9BACI</name>
<dbReference type="Proteomes" id="UP000050272">
    <property type="component" value="Unassembled WGS sequence"/>
</dbReference>
<organism evidence="1 2">
    <name type="scientific">Bacillus australimaris</name>
    <dbReference type="NCBI Taxonomy" id="1326968"/>
    <lineage>
        <taxon>Bacteria</taxon>
        <taxon>Bacillati</taxon>
        <taxon>Bacillota</taxon>
        <taxon>Bacilli</taxon>
        <taxon>Bacillales</taxon>
        <taxon>Bacillaceae</taxon>
        <taxon>Bacillus</taxon>
    </lineage>
</organism>
<dbReference type="EMBL" id="LGYN01000001">
    <property type="protein sequence ID" value="KPN15357.1"/>
    <property type="molecule type" value="Genomic_DNA"/>
</dbReference>
<keyword evidence="2" id="KW-1185">Reference proteome</keyword>
<reference evidence="1 2" key="1">
    <citation type="submission" date="2015-07" db="EMBL/GenBank/DDBJ databases">
        <title>Bacillus zhangzhouensis sp. nov. and Bacillus nanhaiticus sp. nov.</title>
        <authorList>
            <person name="Liu Y."/>
            <person name="Lai Q."/>
            <person name="Shao Z."/>
        </authorList>
    </citation>
    <scope>NUCLEOTIDE SEQUENCE [LARGE SCALE GENOMIC DNA]</scope>
    <source>
        <strain evidence="1 2">NH7I_1</strain>
    </source>
</reference>
<sequence length="83" mass="10015">MKVLYNDDFIEKRVLMWKVETEAINLKKHREKLVPLQNKEETKEIKVSTTESEIGYYVKGEREKSFAYSFHTLVIQKDLFCWI</sequence>
<accession>A0ABR5MX37</accession>
<evidence type="ECO:0000313" key="2">
    <source>
        <dbReference type="Proteomes" id="UP000050272"/>
    </source>
</evidence>
<dbReference type="RefSeq" id="WP_060697128.1">
    <property type="nucleotide sequence ID" value="NZ_JAGQFH010000001.1"/>
</dbReference>